<keyword evidence="1" id="KW-1133">Transmembrane helix</keyword>
<organism evidence="2">
    <name type="scientific">Staphylococcus epidermidis</name>
    <dbReference type="NCBI Taxonomy" id="1282"/>
    <lineage>
        <taxon>Bacteria</taxon>
        <taxon>Bacillati</taxon>
        <taxon>Bacillota</taxon>
        <taxon>Bacilli</taxon>
        <taxon>Bacillales</taxon>
        <taxon>Staphylococcaceae</taxon>
        <taxon>Staphylococcus</taxon>
    </lineage>
</organism>
<sequence>MLAIIIGFLVGFIGVSIIRVIWYVFSWILIKTVFTIRKLSDHLQDGIINFVSVLYRNIKDAINNQHEYSVRNRNQR</sequence>
<dbReference type="EMBL" id="MW364978">
    <property type="protein sequence ID" value="QRX38785.1"/>
    <property type="molecule type" value="Genomic_DNA"/>
</dbReference>
<reference evidence="2" key="1">
    <citation type="journal article" date="2021" name="MSphere">
        <title>Staphylococcus epidermidis Phages Transduce Antimicrobial Resistance Plasmids and Mobilize Chromosomal Islands.</title>
        <authorList>
            <person name="Fiaarov L."/>
            <person name="Botka T."/>
            <person name="Du X."/>
            <person name="MaalaHov I."/>
            <person name="B P."/>
            <person name="Pantucek R."/>
            <person name="Benea M."/>
            <person name="Roudnick P."/>
            <person name="Winstel V."/>
            <person name="Larsen J."/>
            <person name="Rosenstein R."/>
            <person name="Peschel A."/>
            <person name="DoakaY J."/>
        </authorList>
    </citation>
    <scope>NUCLEOTIDE SEQUENCE</scope>
    <source>
        <strain evidence="2">SE456</strain>
    </source>
</reference>
<keyword evidence="1" id="KW-0812">Transmembrane</keyword>
<name>A0A8B5RPD2_STAEP</name>
<geneLocation type="plasmid" evidence="2">
    <name>pSE456_1</name>
</geneLocation>
<proteinExistence type="predicted"/>
<protein>
    <submittedName>
        <fullName evidence="2">Uncharacterized protein</fullName>
    </submittedName>
</protein>
<accession>A0A8B5RPD2</accession>
<feature type="transmembrane region" description="Helical" evidence="1">
    <location>
        <begin position="6"/>
        <end position="30"/>
    </location>
</feature>
<dbReference type="RefSeq" id="WP_029376502.1">
    <property type="nucleotide sequence ID" value="NZ_CP090986.1"/>
</dbReference>
<evidence type="ECO:0000313" key="2">
    <source>
        <dbReference type="EMBL" id="QRX38785.1"/>
    </source>
</evidence>
<keyword evidence="1" id="KW-0472">Membrane</keyword>
<evidence type="ECO:0000256" key="1">
    <source>
        <dbReference type="SAM" id="Phobius"/>
    </source>
</evidence>
<keyword evidence="2" id="KW-0614">Plasmid</keyword>
<dbReference type="AlphaFoldDB" id="A0A8B5RPD2"/>